<feature type="region of interest" description="Disordered" evidence="1">
    <location>
        <begin position="854"/>
        <end position="874"/>
    </location>
</feature>
<gene>
    <name evidence="4" type="ORF">BC659_1176</name>
</gene>
<dbReference type="SUPFAM" id="SSF54001">
    <property type="entry name" value="Cysteine proteinases"/>
    <property type="match status" value="1"/>
</dbReference>
<dbReference type="Gene3D" id="2.60.40.3140">
    <property type="match status" value="1"/>
</dbReference>
<comment type="caution">
    <text evidence="4">The sequence shown here is derived from an EMBL/GenBank/DDBJ whole genome shotgun (WGS) entry which is preliminary data.</text>
</comment>
<dbReference type="Pfam" id="PF10754">
    <property type="entry name" value="DUF2569"/>
    <property type="match status" value="1"/>
</dbReference>
<feature type="transmembrane region" description="Helical" evidence="2">
    <location>
        <begin position="739"/>
        <end position="763"/>
    </location>
</feature>
<dbReference type="EMBL" id="SNWP01000010">
    <property type="protein sequence ID" value="TDO29093.1"/>
    <property type="molecule type" value="Genomic_DNA"/>
</dbReference>
<dbReference type="Gene3D" id="3.10.620.30">
    <property type="match status" value="1"/>
</dbReference>
<reference evidence="4 5" key="1">
    <citation type="submission" date="2019-03" db="EMBL/GenBank/DDBJ databases">
        <title>Genomic Encyclopedia of Archaeal and Bacterial Type Strains, Phase II (KMG-II): from individual species to whole genera.</title>
        <authorList>
            <person name="Goeker M."/>
        </authorList>
    </citation>
    <scope>NUCLEOTIDE SEQUENCE [LARGE SCALE GENOMIC DNA]</scope>
    <source>
        <strain evidence="4 5">DSM 28323</strain>
    </source>
</reference>
<accession>A0A4R6J1M3</accession>
<keyword evidence="2" id="KW-1133">Transmembrane helix</keyword>
<sequence length="874" mass="100121">MIKKALFLLYTFFCFGVLVGQEVSIKPVPSWLFKVSEDPSRKPDQKEVSDGYYLQLYDKQTSVAAQTSYTHIIRIIENDNGVQNASEVSVSFAPQYQQVVFHHVNIVRKGKIVSSLQFNQIRVVEEETEAENFLYNGTKRAYIVLRDVRKGDRIDFAYSLTGFNPAYYNTFSDEVYFSKGIEIVNFFATIIASPGQKLKVKTYNDAESPRILSYNGSQTYHWSNPLLKKYESTSGTPSWFTITPYATLTAFNSWAEVGKWAVGLFQEAEKDVSAEIKEMVNAWKREANTDKQVYVAKAVRFVQDEIRYLGFEIGSNTHIPYSPSKVFNQRYGDCKDKALLLAILLRLHDIKAYVGLVNTVSGKVLDQRIPSQLEFNHAIVAIEISPGVYKFIDATTSYQRGRAYEIFTPDYGFALLVKEGVDKLTTIEAGPRKFISIEEQINVSPKGETSKLLVQSSYEGGSADNLRYDLDSYSNRELGENYTKYYSKYYDSVVMEKEIEIQDDSINNTITVREQYNIPSLWKKGSDGRDVFSVFAKPIYDLLPNPEESYKKGPLAIKYPEQIFYKVKLGMPSEWPVDNSPIHIKNNSFQFDFEIYNEADTVFLDYRFISFKDHIPVEEMEKYKEDYKKMIEVMEYQFYQGVKNGNSGVNEGGSQLSWVPFLVLLCCVAGGLLLFRQFNRKSAPTLYHPRIAKSLSGWVVVLGVTLFLGWILNTVSVFSDTFLTEYEWSSLKIAGGIKLQFIVIFQLIFSFGIPVFSSAIIYWYLKRRDIFPRMFIAYVLFLIAGQALILFSFGMVDLGTSFSSIIDVYTKGLIRSVVYGAVWISFIYRSENVKQTFLFPYLYDPLENDTIAAEETNDQSNDNNEEQTDSNEEQ</sequence>
<name>A0A4R6J1M3_9BACT</name>
<feature type="transmembrane region" description="Helical" evidence="2">
    <location>
        <begin position="695"/>
        <end position="719"/>
    </location>
</feature>
<feature type="transmembrane region" description="Helical" evidence="2">
    <location>
        <begin position="775"/>
        <end position="796"/>
    </location>
</feature>
<dbReference type="AlphaFoldDB" id="A0A4R6J1M3"/>
<evidence type="ECO:0000259" key="3">
    <source>
        <dbReference type="Pfam" id="PF12969"/>
    </source>
</evidence>
<protein>
    <submittedName>
        <fullName evidence="4">Uncharacterized protein DUF2569</fullName>
    </submittedName>
</protein>
<feature type="transmembrane region" description="Helical" evidence="2">
    <location>
        <begin position="656"/>
        <end position="675"/>
    </location>
</feature>
<dbReference type="InterPro" id="IPR038765">
    <property type="entry name" value="Papain-like_cys_pep_sf"/>
</dbReference>
<proteinExistence type="predicted"/>
<organism evidence="4 5">
    <name type="scientific">Sediminibacterium goheungense</name>
    <dbReference type="NCBI Taxonomy" id="1086393"/>
    <lineage>
        <taxon>Bacteria</taxon>
        <taxon>Pseudomonadati</taxon>
        <taxon>Bacteroidota</taxon>
        <taxon>Chitinophagia</taxon>
        <taxon>Chitinophagales</taxon>
        <taxon>Chitinophagaceae</taxon>
        <taxon>Sediminibacterium</taxon>
    </lineage>
</organism>
<dbReference type="Pfam" id="PF12969">
    <property type="entry name" value="DUF3857"/>
    <property type="match status" value="1"/>
</dbReference>
<keyword evidence="2" id="KW-0472">Membrane</keyword>
<feature type="domain" description="DUF3857" evidence="3">
    <location>
        <begin position="66"/>
        <end position="224"/>
    </location>
</feature>
<evidence type="ECO:0000256" key="2">
    <source>
        <dbReference type="SAM" id="Phobius"/>
    </source>
</evidence>
<evidence type="ECO:0000256" key="1">
    <source>
        <dbReference type="SAM" id="MobiDB-lite"/>
    </source>
</evidence>
<feature type="compositionally biased region" description="Acidic residues" evidence="1">
    <location>
        <begin position="863"/>
        <end position="874"/>
    </location>
</feature>
<dbReference type="InterPro" id="IPR024618">
    <property type="entry name" value="DUF3857"/>
</dbReference>
<evidence type="ECO:0000313" key="4">
    <source>
        <dbReference type="EMBL" id="TDO29093.1"/>
    </source>
</evidence>
<feature type="transmembrane region" description="Helical" evidence="2">
    <location>
        <begin position="808"/>
        <end position="828"/>
    </location>
</feature>
<dbReference type="RefSeq" id="WP_133473700.1">
    <property type="nucleotide sequence ID" value="NZ_SNWP01000010.1"/>
</dbReference>
<keyword evidence="2" id="KW-0812">Transmembrane</keyword>
<dbReference type="Proteomes" id="UP000295741">
    <property type="component" value="Unassembled WGS sequence"/>
</dbReference>
<dbReference type="InterPro" id="IPR019690">
    <property type="entry name" value="DUF2569"/>
</dbReference>
<dbReference type="OrthoDB" id="98874at2"/>
<keyword evidence="5" id="KW-1185">Reference proteome</keyword>
<evidence type="ECO:0000313" key="5">
    <source>
        <dbReference type="Proteomes" id="UP000295741"/>
    </source>
</evidence>